<dbReference type="InterPro" id="IPR009100">
    <property type="entry name" value="AcylCoA_DH/oxidase_NM_dom_sf"/>
</dbReference>
<dbReference type="InterPro" id="IPR046373">
    <property type="entry name" value="Acyl-CoA_Oxase/DH_mid-dom_sf"/>
</dbReference>
<evidence type="ECO:0000313" key="2">
    <source>
        <dbReference type="EMBL" id="QDV75548.1"/>
    </source>
</evidence>
<proteinExistence type="predicted"/>
<dbReference type="Gene3D" id="2.40.110.10">
    <property type="entry name" value="Butyryl-CoA Dehydrogenase, subunit A, domain 2"/>
    <property type="match status" value="1"/>
</dbReference>
<name>A0A518KCN9_9BACT</name>
<dbReference type="EMBL" id="CP036349">
    <property type="protein sequence ID" value="QDV75548.1"/>
    <property type="molecule type" value="Genomic_DNA"/>
</dbReference>
<protein>
    <recommendedName>
        <fullName evidence="1">Acyl-CoA dehydrogenase/oxidase N-terminal domain-containing protein</fullName>
    </recommendedName>
</protein>
<dbReference type="GO" id="GO:0003995">
    <property type="term" value="F:acyl-CoA dehydrogenase activity"/>
    <property type="evidence" value="ECO:0007669"/>
    <property type="project" value="TreeGrafter"/>
</dbReference>
<dbReference type="Proteomes" id="UP000316426">
    <property type="component" value="Chromosome"/>
</dbReference>
<dbReference type="GO" id="GO:0050660">
    <property type="term" value="F:flavin adenine dinucleotide binding"/>
    <property type="evidence" value="ECO:0007669"/>
    <property type="project" value="InterPro"/>
</dbReference>
<gene>
    <name evidence="2" type="ORF">Spa11_37660</name>
</gene>
<dbReference type="Gene3D" id="1.10.540.10">
    <property type="entry name" value="Acyl-CoA dehydrogenase/oxidase, N-terminal domain"/>
    <property type="match status" value="1"/>
</dbReference>
<accession>A0A518KCN9</accession>
<organism evidence="2 3">
    <name type="scientific">Botrimarina mediterranea</name>
    <dbReference type="NCBI Taxonomy" id="2528022"/>
    <lineage>
        <taxon>Bacteria</taxon>
        <taxon>Pseudomonadati</taxon>
        <taxon>Planctomycetota</taxon>
        <taxon>Planctomycetia</taxon>
        <taxon>Pirellulales</taxon>
        <taxon>Lacipirellulaceae</taxon>
        <taxon>Botrimarina</taxon>
    </lineage>
</organism>
<evidence type="ECO:0000259" key="1">
    <source>
        <dbReference type="Pfam" id="PF02771"/>
    </source>
</evidence>
<dbReference type="AlphaFoldDB" id="A0A518KCN9"/>
<dbReference type="SUPFAM" id="SSF56645">
    <property type="entry name" value="Acyl-CoA dehydrogenase NM domain-like"/>
    <property type="match status" value="1"/>
</dbReference>
<dbReference type="InterPro" id="IPR013786">
    <property type="entry name" value="AcylCoA_DH/ox_N"/>
</dbReference>
<sequence length="363" mass="37952">MPRITSPDDDALTELCDELRSRAAEVDRSQAWPAESMRLCGEAGVFEWFLENHLGGQKWSDPDVTRGYLALSEACLTTTFIITQRTGACRRIAVGDNDALKERLLPDLVSGKSFATVGISHLTTSGRHLKKPLLAATRVADGWRLEGMAPWVTGAEAAEHVVVGATVLDEAGEPTADEVLLAAPANLQGVSTPPAFAMVALTASRTGPVRFDGAVIPDEYVIAGPIPEVLKHGVGAATGGPQTSTLALGSAAASLALLRAEAAKRPDLEGPLEALTADHAEVLADLHAAASGEPRCSSESLRQRSNSLVLRASQAALTATKGAGYLADAPAGRLCREALFFLVWSCPQPVQHAGLCELAGLVG</sequence>
<feature type="domain" description="Acyl-CoA dehydrogenase/oxidase N-terminal" evidence="1">
    <location>
        <begin position="16"/>
        <end position="112"/>
    </location>
</feature>
<reference evidence="2 3" key="1">
    <citation type="submission" date="2019-02" db="EMBL/GenBank/DDBJ databases">
        <title>Deep-cultivation of Planctomycetes and their phenomic and genomic characterization uncovers novel biology.</title>
        <authorList>
            <person name="Wiegand S."/>
            <person name="Jogler M."/>
            <person name="Boedeker C."/>
            <person name="Pinto D."/>
            <person name="Vollmers J."/>
            <person name="Rivas-Marin E."/>
            <person name="Kohn T."/>
            <person name="Peeters S.H."/>
            <person name="Heuer A."/>
            <person name="Rast P."/>
            <person name="Oberbeckmann S."/>
            <person name="Bunk B."/>
            <person name="Jeske O."/>
            <person name="Meyerdierks A."/>
            <person name="Storesund J.E."/>
            <person name="Kallscheuer N."/>
            <person name="Luecker S."/>
            <person name="Lage O.M."/>
            <person name="Pohl T."/>
            <person name="Merkel B.J."/>
            <person name="Hornburger P."/>
            <person name="Mueller R.-W."/>
            <person name="Bruemmer F."/>
            <person name="Labrenz M."/>
            <person name="Spormann A.M."/>
            <person name="Op den Camp H."/>
            <person name="Overmann J."/>
            <person name="Amann R."/>
            <person name="Jetten M.S.M."/>
            <person name="Mascher T."/>
            <person name="Medema M.H."/>
            <person name="Devos D.P."/>
            <person name="Kaster A.-K."/>
            <person name="Ovreas L."/>
            <person name="Rohde M."/>
            <person name="Galperin M.Y."/>
            <person name="Jogler C."/>
        </authorList>
    </citation>
    <scope>NUCLEOTIDE SEQUENCE [LARGE SCALE GENOMIC DNA]</scope>
    <source>
        <strain evidence="2 3">Spa11</strain>
    </source>
</reference>
<evidence type="ECO:0000313" key="3">
    <source>
        <dbReference type="Proteomes" id="UP000316426"/>
    </source>
</evidence>
<dbReference type="InterPro" id="IPR037069">
    <property type="entry name" value="AcylCoA_DH/ox_N_sf"/>
</dbReference>
<dbReference type="PANTHER" id="PTHR43884:SF12">
    <property type="entry name" value="ISOVALERYL-COA DEHYDROGENASE, MITOCHONDRIAL-RELATED"/>
    <property type="match status" value="1"/>
</dbReference>
<keyword evidence="3" id="KW-1185">Reference proteome</keyword>
<dbReference type="RefSeq" id="WP_145114952.1">
    <property type="nucleotide sequence ID" value="NZ_CP036349.1"/>
</dbReference>
<dbReference type="KEGG" id="bmei:Spa11_37660"/>
<dbReference type="PANTHER" id="PTHR43884">
    <property type="entry name" value="ACYL-COA DEHYDROGENASE"/>
    <property type="match status" value="1"/>
</dbReference>
<dbReference type="Pfam" id="PF02771">
    <property type="entry name" value="Acyl-CoA_dh_N"/>
    <property type="match status" value="1"/>
</dbReference>